<gene>
    <name evidence="2" type="ORF">PHMEG_00039210</name>
</gene>
<keyword evidence="3" id="KW-1185">Reference proteome</keyword>
<dbReference type="EMBL" id="NBNE01019058">
    <property type="protein sequence ID" value="OWY91971.1"/>
    <property type="molecule type" value="Genomic_DNA"/>
</dbReference>
<accession>A0A225UGB5</accession>
<dbReference type="OrthoDB" id="111185at2759"/>
<protein>
    <submittedName>
        <fullName evidence="2">Uncharacterized protein</fullName>
    </submittedName>
</protein>
<dbReference type="Proteomes" id="UP000198211">
    <property type="component" value="Unassembled WGS sequence"/>
</dbReference>
<dbReference type="AlphaFoldDB" id="A0A225UGB5"/>
<organism evidence="2 3">
    <name type="scientific">Phytophthora megakarya</name>
    <dbReference type="NCBI Taxonomy" id="4795"/>
    <lineage>
        <taxon>Eukaryota</taxon>
        <taxon>Sar</taxon>
        <taxon>Stramenopiles</taxon>
        <taxon>Oomycota</taxon>
        <taxon>Peronosporomycetes</taxon>
        <taxon>Peronosporales</taxon>
        <taxon>Peronosporaceae</taxon>
        <taxon>Phytophthora</taxon>
    </lineage>
</organism>
<sequence>DGGRGRGRGRTLRQSRRKTTPGGTPTIKLEGPLSTFKEEAASDVLGDDSQSRLEMSVASSSCVEMSNEEAASRMRFPSSAQETVDWTAVDDARASEDPVAPNLVKPYVDDQVSRWEQVSLEFVMSPMIEYAWPHPASNFQAWYGTVMATSEYFALLMSSGARAQTWISEWRVVRLAPNMPTDLTSMTVPLNELSMRECAAVLQTMFFEIGFKFRNLVPEWFRVCTPKAEVDTMRRVAEELQHLLTVKLLGWQQVISGMLKVIH</sequence>
<evidence type="ECO:0000256" key="1">
    <source>
        <dbReference type="SAM" id="MobiDB-lite"/>
    </source>
</evidence>
<comment type="caution">
    <text evidence="2">The sequence shown here is derived from an EMBL/GenBank/DDBJ whole genome shotgun (WGS) entry which is preliminary data.</text>
</comment>
<feature type="region of interest" description="Disordered" evidence="1">
    <location>
        <begin position="1"/>
        <end position="35"/>
    </location>
</feature>
<evidence type="ECO:0000313" key="3">
    <source>
        <dbReference type="Proteomes" id="UP000198211"/>
    </source>
</evidence>
<feature type="non-terminal residue" evidence="2">
    <location>
        <position position="1"/>
    </location>
</feature>
<feature type="compositionally biased region" description="Basic residues" evidence="1">
    <location>
        <begin position="1"/>
        <end position="19"/>
    </location>
</feature>
<proteinExistence type="predicted"/>
<evidence type="ECO:0000313" key="2">
    <source>
        <dbReference type="EMBL" id="OWY91971.1"/>
    </source>
</evidence>
<reference evidence="3" key="1">
    <citation type="submission" date="2017-03" db="EMBL/GenBank/DDBJ databases">
        <title>Phytopthora megakarya and P. palmivora, two closely related causual agents of cacao black pod achieved similar genome size and gene model numbers by different mechanisms.</title>
        <authorList>
            <person name="Ali S."/>
            <person name="Shao J."/>
            <person name="Larry D.J."/>
            <person name="Kronmiller B."/>
            <person name="Shen D."/>
            <person name="Strem M.D."/>
            <person name="Melnick R.L."/>
            <person name="Guiltinan M.J."/>
            <person name="Tyler B.M."/>
            <person name="Meinhardt L.W."/>
            <person name="Bailey B.A."/>
        </authorList>
    </citation>
    <scope>NUCLEOTIDE SEQUENCE [LARGE SCALE GENOMIC DNA]</scope>
    <source>
        <strain evidence="3">zdho120</strain>
    </source>
</reference>
<name>A0A225UGB5_9STRA</name>